<comment type="caution">
    <text evidence="2">The sequence shown here is derived from an EMBL/GenBank/DDBJ whole genome shotgun (WGS) entry which is preliminary data.</text>
</comment>
<protein>
    <recommendedName>
        <fullName evidence="1">Smr domain-containing protein</fullName>
    </recommendedName>
</protein>
<evidence type="ECO:0000313" key="2">
    <source>
        <dbReference type="EMBL" id="MPN20443.1"/>
    </source>
</evidence>
<dbReference type="PROSITE" id="PS50828">
    <property type="entry name" value="SMR"/>
    <property type="match status" value="1"/>
</dbReference>
<name>A0A645G951_9ZZZZ</name>
<evidence type="ECO:0000259" key="1">
    <source>
        <dbReference type="PROSITE" id="PS50828"/>
    </source>
</evidence>
<feature type="domain" description="Smr" evidence="1">
    <location>
        <begin position="1"/>
        <end position="92"/>
    </location>
</feature>
<gene>
    <name evidence="2" type="ORF">SDC9_167822</name>
</gene>
<dbReference type="AlphaFoldDB" id="A0A645G951"/>
<dbReference type="Pfam" id="PF01713">
    <property type="entry name" value="Smr"/>
    <property type="match status" value="1"/>
</dbReference>
<dbReference type="EMBL" id="VSSQ01068209">
    <property type="protein sequence ID" value="MPN20443.1"/>
    <property type="molecule type" value="Genomic_DNA"/>
</dbReference>
<accession>A0A645G951</accession>
<dbReference type="Gene3D" id="3.30.1370.110">
    <property type="match status" value="1"/>
</dbReference>
<sequence length="92" mass="10638">MIEVDLHINELLDSTTGLSNADMLQVQLDKFHAVIEENKNRKGQKIVFIHGKGEGVLRKELEKLLKTRYKSYYFQDASFREYGFGATMVTIK</sequence>
<dbReference type="InterPro" id="IPR002625">
    <property type="entry name" value="Smr_dom"/>
</dbReference>
<reference evidence="2" key="1">
    <citation type="submission" date="2019-08" db="EMBL/GenBank/DDBJ databases">
        <authorList>
            <person name="Kucharzyk K."/>
            <person name="Murdoch R.W."/>
            <person name="Higgins S."/>
            <person name="Loffler F."/>
        </authorList>
    </citation>
    <scope>NUCLEOTIDE SEQUENCE</scope>
</reference>
<organism evidence="2">
    <name type="scientific">bioreactor metagenome</name>
    <dbReference type="NCBI Taxonomy" id="1076179"/>
    <lineage>
        <taxon>unclassified sequences</taxon>
        <taxon>metagenomes</taxon>
        <taxon>ecological metagenomes</taxon>
    </lineage>
</organism>
<proteinExistence type="predicted"/>
<dbReference type="InterPro" id="IPR036063">
    <property type="entry name" value="Smr_dom_sf"/>
</dbReference>